<comment type="similarity">
    <text evidence="4">Belongs to the 2-oxoacid dehydrogenase family.</text>
</comment>
<evidence type="ECO:0000256" key="1">
    <source>
        <dbReference type="ARBA" id="ARBA00001938"/>
    </source>
</evidence>
<keyword evidence="7" id="KW-0816">Tricarboxylic acid cycle</keyword>
<dbReference type="SUPFAM" id="SSF51230">
    <property type="entry name" value="Single hybrid motif"/>
    <property type="match status" value="2"/>
</dbReference>
<dbReference type="EMBL" id="CP012526">
    <property type="protein sequence ID" value="ALC46377.1"/>
    <property type="molecule type" value="Genomic_DNA"/>
</dbReference>
<evidence type="ECO:0000256" key="7">
    <source>
        <dbReference type="ARBA" id="ARBA00022532"/>
    </source>
</evidence>
<evidence type="ECO:0000256" key="9">
    <source>
        <dbReference type="ARBA" id="ARBA00022823"/>
    </source>
</evidence>
<evidence type="ECO:0000256" key="10">
    <source>
        <dbReference type="ARBA" id="ARBA00022946"/>
    </source>
</evidence>
<dbReference type="PROSITE" id="PS00189">
    <property type="entry name" value="LIPOYL"/>
    <property type="match status" value="2"/>
</dbReference>
<dbReference type="GO" id="GO:0045252">
    <property type="term" value="C:oxoglutarate dehydrogenase complex"/>
    <property type="evidence" value="ECO:0007669"/>
    <property type="project" value="InterPro"/>
</dbReference>
<dbReference type="STRING" id="30019.A0A0M4ELX3"/>
<comment type="cofactor">
    <cofactor evidence="1">
        <name>(R)-lipoate</name>
        <dbReference type="ChEBI" id="CHEBI:83088"/>
    </cofactor>
</comment>
<evidence type="ECO:0000313" key="18">
    <source>
        <dbReference type="EMBL" id="ALC46377.1"/>
    </source>
</evidence>
<dbReference type="InterPro" id="IPR001078">
    <property type="entry name" value="2-oxoacid_DH_actylTfrase"/>
</dbReference>
<dbReference type="PANTHER" id="PTHR43416">
    <property type="entry name" value="DIHYDROLIPOYLLYSINE-RESIDUE SUCCINYLTRANSFERASE COMPONENT OF 2-OXOGLUTARATE DEHYDROGENASE COMPLEX, MITOCHONDRIAL-RELATED"/>
    <property type="match status" value="1"/>
</dbReference>
<dbReference type="Pfam" id="PF00364">
    <property type="entry name" value="Biotin_lipoyl"/>
    <property type="match status" value="2"/>
</dbReference>
<feature type="compositionally biased region" description="Low complexity" evidence="16">
    <location>
        <begin position="636"/>
        <end position="645"/>
    </location>
</feature>
<dbReference type="Pfam" id="PF00198">
    <property type="entry name" value="2-oxoacid_dh"/>
    <property type="match status" value="2"/>
</dbReference>
<feature type="domain" description="Lipoyl-binding" evidence="17">
    <location>
        <begin position="82"/>
        <end position="156"/>
    </location>
</feature>
<name>A0A0M4ELX3_DROBS</name>
<evidence type="ECO:0000256" key="14">
    <source>
        <dbReference type="ARBA" id="ARBA00032406"/>
    </source>
</evidence>
<feature type="compositionally biased region" description="Pro residues" evidence="16">
    <location>
        <begin position="679"/>
        <end position="689"/>
    </location>
</feature>
<reference evidence="18 19" key="1">
    <citation type="submission" date="2015-08" db="EMBL/GenBank/DDBJ databases">
        <title>Ancestral chromatin configuration constrains chromatin evolution on differentiating sex chromosomes in Drosophila.</title>
        <authorList>
            <person name="Zhou Q."/>
            <person name="Bachtrog D."/>
        </authorList>
    </citation>
    <scope>NUCLEOTIDE SEQUENCE [LARGE SCALE GENOMIC DNA]</scope>
    <source>
        <tissue evidence="18">Whole larvae</tissue>
    </source>
</reference>
<evidence type="ECO:0000256" key="11">
    <source>
        <dbReference type="ARBA" id="ARBA00023128"/>
    </source>
</evidence>
<evidence type="ECO:0000256" key="5">
    <source>
        <dbReference type="ARBA" id="ARBA00012945"/>
    </source>
</evidence>
<dbReference type="UniPathway" id="UPA00868">
    <property type="reaction ID" value="UER00840"/>
</dbReference>
<evidence type="ECO:0000256" key="3">
    <source>
        <dbReference type="ARBA" id="ARBA00005145"/>
    </source>
</evidence>
<dbReference type="InterPro" id="IPR000089">
    <property type="entry name" value="Biotin_lipoyl"/>
</dbReference>
<dbReference type="NCBIfam" id="TIGR01347">
    <property type="entry name" value="sucB"/>
    <property type="match status" value="2"/>
</dbReference>
<evidence type="ECO:0000256" key="13">
    <source>
        <dbReference type="ARBA" id="ARBA00031331"/>
    </source>
</evidence>
<dbReference type="GO" id="GO:0033512">
    <property type="term" value="P:L-lysine catabolic process to acetyl-CoA via saccharopine"/>
    <property type="evidence" value="ECO:0007669"/>
    <property type="project" value="UniProtKB-UniPathway"/>
</dbReference>
<feature type="compositionally biased region" description="Low complexity" evidence="16">
    <location>
        <begin position="163"/>
        <end position="188"/>
    </location>
</feature>
<evidence type="ECO:0000256" key="12">
    <source>
        <dbReference type="ARBA" id="ARBA00023315"/>
    </source>
</evidence>
<evidence type="ECO:0000259" key="17">
    <source>
        <dbReference type="PROSITE" id="PS50968"/>
    </source>
</evidence>
<dbReference type="Proteomes" id="UP000494163">
    <property type="component" value="Chromosome 3R"/>
</dbReference>
<evidence type="ECO:0000256" key="4">
    <source>
        <dbReference type="ARBA" id="ARBA00007317"/>
    </source>
</evidence>
<feature type="domain" description="Lipoyl-binding" evidence="17">
    <location>
        <begin position="547"/>
        <end position="621"/>
    </location>
</feature>
<keyword evidence="19" id="KW-1185">Reference proteome</keyword>
<comment type="subcellular location">
    <subcellularLocation>
        <location evidence="2">Mitochondrion</location>
    </subcellularLocation>
</comment>
<dbReference type="EC" id="2.3.1.61" evidence="5"/>
<dbReference type="InterPro" id="IPR050537">
    <property type="entry name" value="2-oxoacid_dehydrogenase"/>
</dbReference>
<dbReference type="InterPro" id="IPR003016">
    <property type="entry name" value="2-oxoA_DH_lipoyl-BS"/>
</dbReference>
<keyword evidence="12" id="KW-0012">Acyltransferase</keyword>
<dbReference type="SMR" id="A0A0M4ELX3"/>
<dbReference type="Gene3D" id="2.40.50.100">
    <property type="match status" value="2"/>
</dbReference>
<evidence type="ECO:0000256" key="8">
    <source>
        <dbReference type="ARBA" id="ARBA00022679"/>
    </source>
</evidence>
<dbReference type="InterPro" id="IPR011053">
    <property type="entry name" value="Single_hybrid_motif"/>
</dbReference>
<feature type="compositionally biased region" description="Pro residues" evidence="16">
    <location>
        <begin position="189"/>
        <end position="218"/>
    </location>
</feature>
<dbReference type="GO" id="GO:0006099">
    <property type="term" value="P:tricarboxylic acid cycle"/>
    <property type="evidence" value="ECO:0007669"/>
    <property type="project" value="UniProtKB-KW"/>
</dbReference>
<dbReference type="InterPro" id="IPR006255">
    <property type="entry name" value="SucB"/>
</dbReference>
<dbReference type="FunFam" id="3.30.559.10:FF:000006">
    <property type="entry name" value="Dihydrolipoyllysine-residue succinyltransferase component of 2-oxoglutarate dehydrogenase complex, mitochondrial"/>
    <property type="match status" value="2"/>
</dbReference>
<evidence type="ECO:0000256" key="6">
    <source>
        <dbReference type="ARBA" id="ARBA00020294"/>
    </source>
</evidence>
<keyword evidence="9" id="KW-0450">Lipoyl</keyword>
<evidence type="ECO:0000256" key="2">
    <source>
        <dbReference type="ARBA" id="ARBA00004173"/>
    </source>
</evidence>
<comment type="pathway">
    <text evidence="3">Amino-acid degradation; L-lysine degradation via saccharopine pathway; glutaryl-CoA from L-lysine: step 6/6.</text>
</comment>
<comment type="function">
    <text evidence="15">Dihydrolipoamide succinyltransferase (E2) component of the 2-oxoglutarate dehydrogenase complex. The 2-oxoglutarate dehydrogenase complex catalyzes the overall conversion of 2-oxoglutarate to succinyl-CoA and CO(2). The 2-oxoglutarate dehydrogenase complex is mainly active in the mitochondrion. A fraction of the 2-oxoglutarate dehydrogenase complex also localizes in the nucleus and is required for lysine succinylation of histones: associates with KAT2A on chromatin and provides succinyl-CoA to histone succinyltransferase KAT2A.</text>
</comment>
<gene>
    <name evidence="18" type="ORF">Dbus_chr3Rg1127</name>
</gene>
<dbReference type="InterPro" id="IPR023213">
    <property type="entry name" value="CAT-like_dom_sf"/>
</dbReference>
<dbReference type="SUPFAM" id="SSF52777">
    <property type="entry name" value="CoA-dependent acyltransferases"/>
    <property type="match status" value="2"/>
</dbReference>
<organism evidence="18 19">
    <name type="scientific">Drosophila busckii</name>
    <name type="common">Fruit fly</name>
    <dbReference type="NCBI Taxonomy" id="30019"/>
    <lineage>
        <taxon>Eukaryota</taxon>
        <taxon>Metazoa</taxon>
        <taxon>Ecdysozoa</taxon>
        <taxon>Arthropoda</taxon>
        <taxon>Hexapoda</taxon>
        <taxon>Insecta</taxon>
        <taxon>Pterygota</taxon>
        <taxon>Neoptera</taxon>
        <taxon>Endopterygota</taxon>
        <taxon>Diptera</taxon>
        <taxon>Brachycera</taxon>
        <taxon>Muscomorpha</taxon>
        <taxon>Ephydroidea</taxon>
        <taxon>Drosophilidae</taxon>
        <taxon>Drosophila</taxon>
    </lineage>
</organism>
<dbReference type="AlphaFoldDB" id="A0A0M4ELX3"/>
<keyword evidence="10" id="KW-0809">Transit peptide</keyword>
<dbReference type="PROSITE" id="PS50968">
    <property type="entry name" value="BIOTINYL_LIPOYL"/>
    <property type="match status" value="2"/>
</dbReference>
<dbReference type="Gene3D" id="3.30.559.10">
    <property type="entry name" value="Chloramphenicol acetyltransferase-like domain"/>
    <property type="match status" value="2"/>
</dbReference>
<dbReference type="PANTHER" id="PTHR43416:SF5">
    <property type="entry name" value="DIHYDROLIPOYLLYSINE-RESIDUE SUCCINYLTRANSFERASE COMPONENT OF 2-OXOGLUTARATE DEHYDROGENASE COMPLEX, MITOCHONDRIAL"/>
    <property type="match status" value="1"/>
</dbReference>
<feature type="region of interest" description="Disordered" evidence="16">
    <location>
        <begin position="636"/>
        <end position="714"/>
    </location>
</feature>
<protein>
    <recommendedName>
        <fullName evidence="6">Dihydrolipoyllysine-residue succinyltransferase component of 2-oxoglutarate dehydrogenase complex, mitochondrial</fullName>
        <ecNumber evidence="5">2.3.1.61</ecNumber>
    </recommendedName>
    <alternativeName>
        <fullName evidence="14">2-oxoglutarate dehydrogenase complex component E2</fullName>
    </alternativeName>
    <alternativeName>
        <fullName evidence="13">E2K</fullName>
    </alternativeName>
</protein>
<proteinExistence type="inferred from homology"/>
<dbReference type="OrthoDB" id="5391403at2759"/>
<dbReference type="GO" id="GO:0004149">
    <property type="term" value="F:dihydrolipoyllysine-residue succinyltransferase activity"/>
    <property type="evidence" value="ECO:0007669"/>
    <property type="project" value="UniProtKB-EC"/>
</dbReference>
<dbReference type="GO" id="GO:0005739">
    <property type="term" value="C:mitochondrion"/>
    <property type="evidence" value="ECO:0007669"/>
    <property type="project" value="UniProtKB-SubCell"/>
</dbReference>
<feature type="compositionally biased region" description="Low complexity" evidence="16">
    <location>
        <begin position="690"/>
        <end position="706"/>
    </location>
</feature>
<keyword evidence="11" id="KW-0496">Mitochondrion</keyword>
<evidence type="ECO:0000313" key="19">
    <source>
        <dbReference type="Proteomes" id="UP000494163"/>
    </source>
</evidence>
<feature type="region of interest" description="Disordered" evidence="16">
    <location>
        <begin position="163"/>
        <end position="249"/>
    </location>
</feature>
<keyword evidence="8" id="KW-0808">Transferase</keyword>
<accession>A0A0M4ELX3</accession>
<evidence type="ECO:0000256" key="16">
    <source>
        <dbReference type="SAM" id="MobiDB-lite"/>
    </source>
</evidence>
<sequence length="942" mass="99809">MTGIISILTRQLQRNAQNVGLKAVRNHELKLSARQYSQLAAVAAQQQQQLLHRGNNGTLLCLEVPRALGWQSFHTSNCLRSEKVVTVPPFADSISEGDIKFTCKVGDSFGADDAVMEIETDKTTVAVPAPFAGTVTEILVSDGDTVKSGQQLFKMKPGAAPAKAAGAPAAAPAPAAPKPAAAAPKPAAAAPPPPPAAAKAPPPPPPPAGARPPPPAPRPAAQRIAPSPAVAQVKVPPADGTRQILGTRSEQRVKMNRMRQKIAARLKDAQNTCAMLTTFNEIDMSYAMAFRKEHLDAFVKKYGIKLGFMSIFSKASAYALQDQPVVNAVIDGQDMVYRDYVDISVAVATPRGLVVPVIRNVEGMNYADIEIALAGLADKAKRDAITVEDMDGGTFTISNGGVFGSLMGTPIINPPQSAILGMHGIFERPIAVKGEVKIRPMMYVALTYDHRIIDGREAVMFLRKVKAAVENPSIIVAGLQITRNVGAKVLRNYKLNLLVRQHSRLVAGVILVQQQKQRHVLIGKYQQQRQAGIGWPGIHTSSILRSEQVVNAPAFPESVAEGDVKFTCKVGDSFGADEPVMEIETDKTAMPVPAPFAGTITEILVGNGDSVKAGQPLFKMKPGAAPAKAAPAKAAAAPAPAAPAKAAPPKPAPAPPPAPAPTPVPSGPRPGAVASLAPQAPPPPPPPAAKPAAAAAKPAPAGGVPPITGTRTEQRVKMNRMRQKIAARLKDAQNTCAMLTTFNEIDMSFSMDFRKQKQEAFMQQHSVKLGFMSIFSRACSLALQEQPVVNAVIEDKEIVYRDFVDISVAVATPRGLVVPVIRSVETMKFADIEKALGALAAKAKKDAITVADMAGGTFTISNGGVFGSLMGTPIINPPQSAILGMHGIFERPIAIKGEIKVRPMMYVALTYDHRIIDGREAVLFLRKIKSVLEDPSALAEGL</sequence>
<feature type="compositionally biased region" description="Pro residues" evidence="16">
    <location>
        <begin position="646"/>
        <end position="668"/>
    </location>
</feature>
<dbReference type="CDD" id="cd06849">
    <property type="entry name" value="lipoyl_domain"/>
    <property type="match status" value="2"/>
</dbReference>
<evidence type="ECO:0000256" key="15">
    <source>
        <dbReference type="ARBA" id="ARBA00046046"/>
    </source>
</evidence>